<dbReference type="InterPro" id="IPR050901">
    <property type="entry name" value="BP-dep_ABC_trans_perm"/>
</dbReference>
<dbReference type="AlphaFoldDB" id="A0A511MSF7"/>
<evidence type="ECO:0000256" key="1">
    <source>
        <dbReference type="ARBA" id="ARBA00004651"/>
    </source>
</evidence>
<keyword evidence="6 9" id="KW-0812">Transmembrane</keyword>
<feature type="transmembrane region" description="Helical" evidence="9">
    <location>
        <begin position="337"/>
        <end position="358"/>
    </location>
</feature>
<dbReference type="PANTHER" id="PTHR32243">
    <property type="entry name" value="MALTOSE TRANSPORT SYSTEM PERMEASE-RELATED"/>
    <property type="match status" value="1"/>
</dbReference>
<evidence type="ECO:0000256" key="4">
    <source>
        <dbReference type="ARBA" id="ARBA00022475"/>
    </source>
</evidence>
<dbReference type="GO" id="GO:0005886">
    <property type="term" value="C:plasma membrane"/>
    <property type="evidence" value="ECO:0007669"/>
    <property type="project" value="UniProtKB-SubCell"/>
</dbReference>
<feature type="transmembrane region" description="Helical" evidence="9">
    <location>
        <begin position="439"/>
        <end position="458"/>
    </location>
</feature>
<comment type="caution">
    <text evidence="11">The sequence shown here is derived from an EMBL/GenBank/DDBJ whole genome shotgun (WGS) entry which is preliminary data.</text>
</comment>
<protein>
    <recommendedName>
        <fullName evidence="10">ABC transmembrane type-1 domain-containing protein</fullName>
    </recommendedName>
</protein>
<feature type="transmembrane region" description="Helical" evidence="9">
    <location>
        <begin position="576"/>
        <end position="596"/>
    </location>
</feature>
<evidence type="ECO:0000256" key="6">
    <source>
        <dbReference type="ARBA" id="ARBA00022692"/>
    </source>
</evidence>
<dbReference type="Gene3D" id="1.10.3720.10">
    <property type="entry name" value="MetI-like"/>
    <property type="match status" value="2"/>
</dbReference>
<reference evidence="11 12" key="1">
    <citation type="submission" date="2019-07" db="EMBL/GenBank/DDBJ databases">
        <title>Whole genome shotgun sequence of Nocardia ninae NBRC 108245.</title>
        <authorList>
            <person name="Hosoyama A."/>
            <person name="Uohara A."/>
            <person name="Ohji S."/>
            <person name="Ichikawa N."/>
        </authorList>
    </citation>
    <scope>NUCLEOTIDE SEQUENCE [LARGE SCALE GENOMIC DNA]</scope>
    <source>
        <strain evidence="11 12">NBRC 108245</strain>
    </source>
</reference>
<comment type="subcellular location">
    <subcellularLocation>
        <location evidence="1">Cell membrane</location>
        <topology evidence="1">Multi-pass membrane protein</topology>
    </subcellularLocation>
</comment>
<feature type="transmembrane region" description="Helical" evidence="9">
    <location>
        <begin position="61"/>
        <end position="86"/>
    </location>
</feature>
<feature type="transmembrane region" description="Helical" evidence="9">
    <location>
        <begin position="164"/>
        <end position="183"/>
    </location>
</feature>
<dbReference type="InterPro" id="IPR000515">
    <property type="entry name" value="MetI-like"/>
</dbReference>
<feature type="transmembrane region" description="Helical" evidence="9">
    <location>
        <begin position="608"/>
        <end position="627"/>
    </location>
</feature>
<evidence type="ECO:0000256" key="5">
    <source>
        <dbReference type="ARBA" id="ARBA00022597"/>
    </source>
</evidence>
<keyword evidence="7 9" id="KW-1133">Transmembrane helix</keyword>
<evidence type="ECO:0000256" key="8">
    <source>
        <dbReference type="ARBA" id="ARBA00023136"/>
    </source>
</evidence>
<evidence type="ECO:0000313" key="11">
    <source>
        <dbReference type="EMBL" id="GEM43535.1"/>
    </source>
</evidence>
<feature type="transmembrane region" description="Helical" evidence="9">
    <location>
        <begin position="288"/>
        <end position="311"/>
    </location>
</feature>
<feature type="transmembrane region" description="Helical" evidence="9">
    <location>
        <begin position="549"/>
        <end position="570"/>
    </location>
</feature>
<evidence type="ECO:0000256" key="9">
    <source>
        <dbReference type="SAM" id="Phobius"/>
    </source>
</evidence>
<gene>
    <name evidence="11" type="ORF">NN4_80540</name>
</gene>
<organism evidence="11 12">
    <name type="scientific">Nocardia ninae NBRC 108245</name>
    <dbReference type="NCBI Taxonomy" id="1210091"/>
    <lineage>
        <taxon>Bacteria</taxon>
        <taxon>Bacillati</taxon>
        <taxon>Actinomycetota</taxon>
        <taxon>Actinomycetes</taxon>
        <taxon>Mycobacteriales</taxon>
        <taxon>Nocardiaceae</taxon>
        <taxon>Nocardia</taxon>
    </lineage>
</organism>
<evidence type="ECO:0000313" key="12">
    <source>
        <dbReference type="Proteomes" id="UP000321424"/>
    </source>
</evidence>
<feature type="transmembrane region" description="Helical" evidence="9">
    <location>
        <begin position="131"/>
        <end position="152"/>
    </location>
</feature>
<dbReference type="Proteomes" id="UP000321424">
    <property type="component" value="Unassembled WGS sequence"/>
</dbReference>
<feature type="transmembrane region" description="Helical" evidence="9">
    <location>
        <begin position="228"/>
        <end position="252"/>
    </location>
</feature>
<keyword evidence="4" id="KW-1003">Cell membrane</keyword>
<feature type="transmembrane region" description="Helical" evidence="9">
    <location>
        <begin position="92"/>
        <end position="110"/>
    </location>
</feature>
<proteinExistence type="inferred from homology"/>
<keyword evidence="3" id="KW-0813">Transport</keyword>
<evidence type="ECO:0000259" key="10">
    <source>
        <dbReference type="PROSITE" id="PS50928"/>
    </source>
</evidence>
<feature type="transmembrane region" description="Helical" evidence="9">
    <location>
        <begin position="509"/>
        <end position="528"/>
    </location>
</feature>
<name>A0A511MSF7_9NOCA</name>
<dbReference type="SUPFAM" id="SSF161098">
    <property type="entry name" value="MetI-like"/>
    <property type="match status" value="2"/>
</dbReference>
<keyword evidence="12" id="KW-1185">Reference proteome</keyword>
<sequence length="641" mass="68718">MWQQGWPGARRRGDVVVGVAMTDPREAATERADFDSHGLRLELATRRMRGPLVAGSHPRRWVGLVAGLPATVLTVSLVVVPVVWTVVSAVRARPLVVASCAVVAVGAVGVTQLVRQRGDQRVDQRDTWLRWGLWPVLLGLVVAGLVVLGTALGRDGSWAYVRTLVWVLFGVVLMVVALGIAWWGRDSRWLWWPLIVPVGISAVVSGVAFRLIFQYLGDRLGIESVGVYRFWFAAMLGSAFLWTWFGFVTGLFRAGIRAIESDPARARYLYRGEKGTLARRLDAQLRPVMLIVGLAVGVAAARVFDVVLIGVPGSMQYQVDSATVHWWRLAVDSEIEAGVAAAYGLPLAVLVGFVAWLLQPDVRTQKTSWSVPRRHTVEVARHPAKPLRVLVMLAVSGVALLPIVALILAALQDRNGWGFGAITRMWRDPALLRSLETTAWVAGLATVVVVAAGVPVAYRLAALRPNRPAANIAVVSLVVLSVLPVQSYLGPVNTFIDTYGLSGTRIPLILLHAAAGLPIAILVLRGALLAAPGTPAADALHGLAGPGTIARRVLTTAGPALGAVAVLEFIQVWNDFVIGLLISGAGATPWSLLLWGEARQFSENSAQLAAGALMSAILPVALLLATWRRWLVPGLTGGVLR</sequence>
<feature type="transmembrane region" description="Helical" evidence="9">
    <location>
        <begin position="470"/>
        <end position="489"/>
    </location>
</feature>
<evidence type="ECO:0000256" key="3">
    <source>
        <dbReference type="ARBA" id="ARBA00022448"/>
    </source>
</evidence>
<keyword evidence="5" id="KW-0762">Sugar transport</keyword>
<dbReference type="InterPro" id="IPR035906">
    <property type="entry name" value="MetI-like_sf"/>
</dbReference>
<evidence type="ECO:0000256" key="7">
    <source>
        <dbReference type="ARBA" id="ARBA00022989"/>
    </source>
</evidence>
<feature type="transmembrane region" description="Helical" evidence="9">
    <location>
        <begin position="190"/>
        <end position="216"/>
    </location>
</feature>
<evidence type="ECO:0000256" key="2">
    <source>
        <dbReference type="ARBA" id="ARBA00009047"/>
    </source>
</evidence>
<feature type="transmembrane region" description="Helical" evidence="9">
    <location>
        <begin position="389"/>
        <end position="411"/>
    </location>
</feature>
<dbReference type="PANTHER" id="PTHR32243:SF50">
    <property type="entry name" value="MALTOSE_MALTODEXTRIN TRANSPORT SYSTEM PERMEASE PROTEIN MALG"/>
    <property type="match status" value="1"/>
</dbReference>
<comment type="similarity">
    <text evidence="2">Belongs to the binding-protein-dependent transport system permease family. MalFG subfamily.</text>
</comment>
<accession>A0A511MSF7</accession>
<dbReference type="GO" id="GO:0055085">
    <property type="term" value="P:transmembrane transport"/>
    <property type="evidence" value="ECO:0007669"/>
    <property type="project" value="InterPro"/>
</dbReference>
<feature type="domain" description="ABC transmembrane type-1" evidence="10">
    <location>
        <begin position="435"/>
        <end position="626"/>
    </location>
</feature>
<dbReference type="PROSITE" id="PS50928">
    <property type="entry name" value="ABC_TM1"/>
    <property type="match status" value="1"/>
</dbReference>
<dbReference type="EMBL" id="BJXA01000102">
    <property type="protein sequence ID" value="GEM43535.1"/>
    <property type="molecule type" value="Genomic_DNA"/>
</dbReference>
<keyword evidence="8 9" id="KW-0472">Membrane</keyword>